<feature type="transmembrane region" description="Helical" evidence="1">
    <location>
        <begin position="105"/>
        <end position="122"/>
    </location>
</feature>
<protein>
    <recommendedName>
        <fullName evidence="4">EamA domain-containing protein</fullName>
    </recommendedName>
</protein>
<dbReference type="PANTHER" id="PTHR13146:SF1">
    <property type="entry name" value="SUGAR PHOSPHATE TRANSPORTER DOMAIN-CONTAINING PROTEIN"/>
    <property type="match status" value="1"/>
</dbReference>
<keyword evidence="1" id="KW-0812">Transmembrane</keyword>
<feature type="transmembrane region" description="Helical" evidence="1">
    <location>
        <begin position="51"/>
        <end position="71"/>
    </location>
</feature>
<dbReference type="GO" id="GO:0016020">
    <property type="term" value="C:membrane"/>
    <property type="evidence" value="ECO:0007669"/>
    <property type="project" value="TreeGrafter"/>
</dbReference>
<sequence>MPVNVKDTILTRRIGIDANSEALAPRRTAQRDKIRLFEAVQQFLRVTPIQLCIMLSVVLDFAGCVFSNTGLSMAGSGLFQVVYSSVICWSAFMSRIALKKIVSKEQWTGIALVTFGLAYSALGESGNDNQDYHMVLMGCLNTLVGAAFYGANYVMGEYMFTLPERPQARELCLKIGTNCVAIIGVYQIVFVLPSWDSLITQPVTESHGSTLSIIVALFAYTMSQLVHGFTYFMMLETSGAVTTGIMQSLRAVCVFLLSSILYCSYQESQCFDTKRGVATLIVVSGVMFYSWAKSISTPTRQAGDLKRKISALDIHRVQLSPYCSLFQPGFSSPRGHFFRLCRPNE</sequence>
<dbReference type="SUPFAM" id="SSF103481">
    <property type="entry name" value="Multidrug resistance efflux transporter EmrE"/>
    <property type="match status" value="1"/>
</dbReference>
<gene>
    <name evidence="2" type="ORF">BN9_112700</name>
</gene>
<evidence type="ECO:0000313" key="3">
    <source>
        <dbReference type="Proteomes" id="UP000053237"/>
    </source>
</evidence>
<dbReference type="OrthoDB" id="29773at2759"/>
<evidence type="ECO:0000313" key="2">
    <source>
        <dbReference type="EMBL" id="CCI49824.1"/>
    </source>
</evidence>
<accession>A0A024GTZ2</accession>
<comment type="caution">
    <text evidence="2">The sequence shown here is derived from an EMBL/GenBank/DDBJ whole genome shotgun (WGS) entry which is preliminary data.</text>
</comment>
<feature type="transmembrane region" description="Helical" evidence="1">
    <location>
        <begin position="175"/>
        <end position="193"/>
    </location>
</feature>
<feature type="transmembrane region" description="Helical" evidence="1">
    <location>
        <begin position="134"/>
        <end position="154"/>
    </location>
</feature>
<feature type="transmembrane region" description="Helical" evidence="1">
    <location>
        <begin position="77"/>
        <end position="98"/>
    </location>
</feature>
<keyword evidence="1" id="KW-1133">Transmembrane helix</keyword>
<keyword evidence="3" id="KW-1185">Reference proteome</keyword>
<dbReference type="InterPro" id="IPR037185">
    <property type="entry name" value="EmrE-like"/>
</dbReference>
<evidence type="ECO:0000256" key="1">
    <source>
        <dbReference type="SAM" id="Phobius"/>
    </source>
</evidence>
<name>A0A024GTZ2_9STRA</name>
<dbReference type="Proteomes" id="UP000053237">
    <property type="component" value="Unassembled WGS sequence"/>
</dbReference>
<feature type="transmembrane region" description="Helical" evidence="1">
    <location>
        <begin position="213"/>
        <end position="232"/>
    </location>
</feature>
<feature type="transmembrane region" description="Helical" evidence="1">
    <location>
        <begin position="244"/>
        <end position="262"/>
    </location>
</feature>
<dbReference type="AlphaFoldDB" id="A0A024GTZ2"/>
<feature type="transmembrane region" description="Helical" evidence="1">
    <location>
        <begin position="274"/>
        <end position="292"/>
    </location>
</feature>
<dbReference type="EMBL" id="CAIX01000347">
    <property type="protein sequence ID" value="CCI49824.1"/>
    <property type="molecule type" value="Genomic_DNA"/>
</dbReference>
<keyword evidence="1" id="KW-0472">Membrane</keyword>
<dbReference type="InParanoid" id="A0A024GTZ2"/>
<reference evidence="2 3" key="1">
    <citation type="submission" date="2012-05" db="EMBL/GenBank/DDBJ databases">
        <title>Recombination and specialization in a pathogen metapopulation.</title>
        <authorList>
            <person name="Gardiner A."/>
            <person name="Kemen E."/>
            <person name="Schultz-Larsen T."/>
            <person name="MacLean D."/>
            <person name="Van Oosterhout C."/>
            <person name="Jones J.D.G."/>
        </authorList>
    </citation>
    <scope>NUCLEOTIDE SEQUENCE [LARGE SCALE GENOMIC DNA]</scope>
    <source>
        <strain evidence="2 3">Ac Nc2</strain>
    </source>
</reference>
<evidence type="ECO:0008006" key="4">
    <source>
        <dbReference type="Google" id="ProtNLM"/>
    </source>
</evidence>
<organism evidence="2 3">
    <name type="scientific">Albugo candida</name>
    <dbReference type="NCBI Taxonomy" id="65357"/>
    <lineage>
        <taxon>Eukaryota</taxon>
        <taxon>Sar</taxon>
        <taxon>Stramenopiles</taxon>
        <taxon>Oomycota</taxon>
        <taxon>Peronosporomycetes</taxon>
        <taxon>Albuginales</taxon>
        <taxon>Albuginaceae</taxon>
        <taxon>Albugo</taxon>
    </lineage>
</organism>
<dbReference type="PANTHER" id="PTHR13146">
    <property type="match status" value="1"/>
</dbReference>
<proteinExistence type="predicted"/>